<dbReference type="AlphaFoldDB" id="A0A3S8ZQR0"/>
<gene>
    <name evidence="1" type="ORF">EJO50_04585</name>
</gene>
<organism evidence="1 2">
    <name type="scientific">Iodobacter ciconiae</name>
    <dbReference type="NCBI Taxonomy" id="2496266"/>
    <lineage>
        <taxon>Bacteria</taxon>
        <taxon>Pseudomonadati</taxon>
        <taxon>Pseudomonadota</taxon>
        <taxon>Betaproteobacteria</taxon>
        <taxon>Neisseriales</taxon>
        <taxon>Chitinibacteraceae</taxon>
        <taxon>Iodobacter</taxon>
    </lineage>
</organism>
<name>A0A3S8ZQR0_9NEIS</name>
<evidence type="ECO:0000313" key="2">
    <source>
        <dbReference type="Proteomes" id="UP000282438"/>
    </source>
</evidence>
<evidence type="ECO:0000313" key="1">
    <source>
        <dbReference type="EMBL" id="AZN35821.1"/>
    </source>
</evidence>
<dbReference type="Proteomes" id="UP000282438">
    <property type="component" value="Chromosome"/>
</dbReference>
<dbReference type="EMBL" id="CP034433">
    <property type="protein sequence ID" value="AZN35821.1"/>
    <property type="molecule type" value="Genomic_DNA"/>
</dbReference>
<sequence>MSTAELLMDQDDIDWFITATLENDLLTTFGEDNRDLGICPYITFYVYNQPDEYMQVAEKMHALFDEFSLLIDEPWQKIWKSLTQVWLKAGDKRLPEDWRPAAIRSQSRGRVHFMRATDASGPMASPRWAISGVVDEGYRCYSTLKLTFRHKWFNQNKERWYAFVEHCLNVLQPEHCYSGFEVGNGGFNLMGAYEADVLERICADYFYGMDIDHPDAMGFQYHASENGYVSHLRLGAGLRTPTWSFLLSPLWRSRLGKTEAEVRTFLDDPRIHITAIPYPAGPHNPNAENALWIRLGELDLYPVAQGLPDLLIKANELIKPIRCDELQLLTLDPWDDDPNPRFDYESSLRWMRRFDENSDWPSLEIRQPLLGTSVDDSLQSGRCPANSPCPETGYWYTPAKQNSRALFKQGEVMPDFPGSDYGATIWYWDGNQK</sequence>
<protein>
    <submittedName>
        <fullName evidence="1">DUF3396 domain-containing protein</fullName>
    </submittedName>
</protein>
<dbReference type="KEGG" id="iod:EJO50_04585"/>
<reference evidence="1 2" key="1">
    <citation type="submission" date="2018-12" db="EMBL/GenBank/DDBJ databases">
        <title>Complete genome sequence of Iodobacter sp. H11R3.</title>
        <authorList>
            <person name="Bae J.-W."/>
        </authorList>
    </citation>
    <scope>NUCLEOTIDE SEQUENCE [LARGE SCALE GENOMIC DNA]</scope>
    <source>
        <strain evidence="1 2">H11R3</strain>
    </source>
</reference>
<dbReference type="OrthoDB" id="8575187at2"/>
<dbReference type="RefSeq" id="WP_125971903.1">
    <property type="nucleotide sequence ID" value="NZ_CP034433.1"/>
</dbReference>
<proteinExistence type="predicted"/>
<keyword evidence="2" id="KW-1185">Reference proteome</keyword>
<accession>A0A3S8ZQR0</accession>